<dbReference type="AlphaFoldDB" id="A0A1Q8QMS7"/>
<feature type="domain" description="FAD/NAD(P)-binding" evidence="11">
    <location>
        <begin position="352"/>
        <end position="571"/>
    </location>
</feature>
<proteinExistence type="inferred from homology"/>
<dbReference type="Pfam" id="PF07992">
    <property type="entry name" value="Pyr_redox_2"/>
    <property type="match status" value="1"/>
</dbReference>
<evidence type="ECO:0000256" key="8">
    <source>
        <dbReference type="ARBA" id="ARBA00023004"/>
    </source>
</evidence>
<keyword evidence="7" id="KW-0560">Oxidoreductase</keyword>
<comment type="cofactor">
    <cofactor evidence="2">
        <name>[4Fe-4S] cluster</name>
        <dbReference type="ChEBI" id="CHEBI:49883"/>
    </cofactor>
</comment>
<dbReference type="OrthoDB" id="9772736at2"/>
<comment type="caution">
    <text evidence="12">The sequence shown here is derived from an EMBL/GenBank/DDBJ whole genome shotgun (WGS) entry which is preliminary data.</text>
</comment>
<protein>
    <submittedName>
        <fullName evidence="12">2,4-dienoyl-CoA reductase [NADPH]</fullName>
    </submittedName>
</protein>
<evidence type="ECO:0000256" key="2">
    <source>
        <dbReference type="ARBA" id="ARBA00001966"/>
    </source>
</evidence>
<evidence type="ECO:0000256" key="4">
    <source>
        <dbReference type="ARBA" id="ARBA00022630"/>
    </source>
</evidence>
<dbReference type="CDD" id="cd02803">
    <property type="entry name" value="OYE_like_FMN_family"/>
    <property type="match status" value="1"/>
</dbReference>
<comment type="similarity">
    <text evidence="3">In the N-terminal section; belongs to the NADH:flavin oxidoreductase/NADH oxidase family.</text>
</comment>
<gene>
    <name evidence="12" type="ORF">DSOL_3980</name>
</gene>
<dbReference type="PANTHER" id="PTHR42917">
    <property type="entry name" value="2,4-DIENOYL-COA REDUCTASE"/>
    <property type="match status" value="1"/>
</dbReference>
<dbReference type="InterPro" id="IPR001155">
    <property type="entry name" value="OxRdtase_FMN_N"/>
</dbReference>
<dbReference type="InterPro" id="IPR023753">
    <property type="entry name" value="FAD/NAD-binding_dom"/>
</dbReference>
<dbReference type="PRINTS" id="PR00469">
    <property type="entry name" value="PNDRDTASEII"/>
</dbReference>
<evidence type="ECO:0000259" key="11">
    <source>
        <dbReference type="Pfam" id="PF07992"/>
    </source>
</evidence>
<dbReference type="Proteomes" id="UP000186102">
    <property type="component" value="Unassembled WGS sequence"/>
</dbReference>
<feature type="domain" description="NADH:flavin oxidoreductase/NADH oxidase N-terminal" evidence="10">
    <location>
        <begin position="2"/>
        <end position="99"/>
    </location>
</feature>
<keyword evidence="9" id="KW-0411">Iron-sulfur</keyword>
<dbReference type="SUPFAM" id="SSF51395">
    <property type="entry name" value="FMN-linked oxidoreductases"/>
    <property type="match status" value="1"/>
</dbReference>
<dbReference type="SUPFAM" id="SSF51905">
    <property type="entry name" value="FAD/NAD(P)-binding domain"/>
    <property type="match status" value="1"/>
</dbReference>
<dbReference type="Gene3D" id="3.50.50.60">
    <property type="entry name" value="FAD/NAD(P)-binding domain"/>
    <property type="match status" value="1"/>
</dbReference>
<dbReference type="PRINTS" id="PR00368">
    <property type="entry name" value="FADPNR"/>
</dbReference>
<sequence length="606" mass="66580">MLFNEGKIGNINLKNRLVMLPTVTNLAQDGFVTNREIEYYNRRSKDVSLVIVGASYVNIFGKFFKNQLGIDSDEKIDGLKKLANIIHQNGAKAGIQLAMHNPKFKPADFSREEVQGFIEDFAKAAVRAKKAGFDMVELHFAHGWFVNQFLSPDVNKRADEYGRSFEGRAKFALEILRKVKTYVPDLAVICRINADDFTGGGFNIEESVEFAKMLEANGANGFDLSAGVGSTSEYHISPMSVEDMPLLNLVKRIKNNVGIPVIAANKLGFAENWEQILQDNAADFIGIARGLIGDPDCVVKLKKGNGNDIRYCIHCNQACIAYILKGLPVSCMINPEVGREKEFEVKTDHPLDIAVIGGGPAGMAAAVYLAKKGHRVELFEKSNKLGGQLNIAKIPPHKGEIGRVVEYLERELRKNNIAVHLNRNVTVEEIKNMPFDKVVIAAGSVPRKINGDMDIVSYQAFDVLSGDLPEDTGIIVIGGGLTGLETAELLAEKGKSVTVLEAKDEVGDGVFPMVRKLLLNRLKKLNVSIITKATINHISDKKLSYNVDEIEKVIEFDDIVIAIGNNPNKTFNELKGNDKYSFIGDCNVMATAVEAIRDGADLSLKL</sequence>
<name>A0A1Q8QMS7_9FIRM</name>
<evidence type="ECO:0000259" key="10">
    <source>
        <dbReference type="Pfam" id="PF00724"/>
    </source>
</evidence>
<dbReference type="GO" id="GO:0051536">
    <property type="term" value="F:iron-sulfur cluster binding"/>
    <property type="evidence" value="ECO:0007669"/>
    <property type="project" value="UniProtKB-KW"/>
</dbReference>
<evidence type="ECO:0000256" key="1">
    <source>
        <dbReference type="ARBA" id="ARBA00001917"/>
    </source>
</evidence>
<keyword evidence="5" id="KW-0288">FMN</keyword>
<keyword evidence="4" id="KW-0285">Flavoprotein</keyword>
<evidence type="ECO:0000256" key="3">
    <source>
        <dbReference type="ARBA" id="ARBA00011048"/>
    </source>
</evidence>
<feature type="domain" description="NADH:flavin oxidoreductase/NADH oxidase N-terminal" evidence="10">
    <location>
        <begin position="102"/>
        <end position="304"/>
    </location>
</feature>
<organism evidence="12 13">
    <name type="scientific">Desulfosporosinus metallidurans</name>
    <dbReference type="NCBI Taxonomy" id="1888891"/>
    <lineage>
        <taxon>Bacteria</taxon>
        <taxon>Bacillati</taxon>
        <taxon>Bacillota</taxon>
        <taxon>Clostridia</taxon>
        <taxon>Eubacteriales</taxon>
        <taxon>Desulfitobacteriaceae</taxon>
        <taxon>Desulfosporosinus</taxon>
    </lineage>
</organism>
<dbReference type="InterPro" id="IPR036188">
    <property type="entry name" value="FAD/NAD-bd_sf"/>
</dbReference>
<dbReference type="GO" id="GO:0016491">
    <property type="term" value="F:oxidoreductase activity"/>
    <property type="evidence" value="ECO:0007669"/>
    <property type="project" value="UniProtKB-KW"/>
</dbReference>
<dbReference type="STRING" id="1888891.DSOL_3980"/>
<evidence type="ECO:0000256" key="9">
    <source>
        <dbReference type="ARBA" id="ARBA00023014"/>
    </source>
</evidence>
<dbReference type="Gene3D" id="3.40.50.720">
    <property type="entry name" value="NAD(P)-binding Rossmann-like Domain"/>
    <property type="match status" value="1"/>
</dbReference>
<dbReference type="RefSeq" id="WP_075366394.1">
    <property type="nucleotide sequence ID" value="NZ_MLBF01000041.1"/>
</dbReference>
<dbReference type="EMBL" id="MLBF01000041">
    <property type="protein sequence ID" value="OLN28602.1"/>
    <property type="molecule type" value="Genomic_DNA"/>
</dbReference>
<keyword evidence="13" id="KW-1185">Reference proteome</keyword>
<dbReference type="InterPro" id="IPR013785">
    <property type="entry name" value="Aldolase_TIM"/>
</dbReference>
<dbReference type="GO" id="GO:0010181">
    <property type="term" value="F:FMN binding"/>
    <property type="evidence" value="ECO:0007669"/>
    <property type="project" value="InterPro"/>
</dbReference>
<dbReference type="Pfam" id="PF00724">
    <property type="entry name" value="Oxidored_FMN"/>
    <property type="match status" value="2"/>
</dbReference>
<keyword evidence="6" id="KW-0479">Metal-binding</keyword>
<dbReference type="GO" id="GO:0046872">
    <property type="term" value="F:metal ion binding"/>
    <property type="evidence" value="ECO:0007669"/>
    <property type="project" value="UniProtKB-KW"/>
</dbReference>
<evidence type="ECO:0000256" key="6">
    <source>
        <dbReference type="ARBA" id="ARBA00022723"/>
    </source>
</evidence>
<keyword evidence="8" id="KW-0408">Iron</keyword>
<reference evidence="12 13" key="1">
    <citation type="submission" date="2016-09" db="EMBL/GenBank/DDBJ databases">
        <title>Complete genome of Desulfosporosinus sp. OL.</title>
        <authorList>
            <person name="Mardanov A."/>
            <person name="Beletsky A."/>
            <person name="Panova A."/>
            <person name="Karnachuk O."/>
            <person name="Ravin N."/>
        </authorList>
    </citation>
    <scope>NUCLEOTIDE SEQUENCE [LARGE SCALE GENOMIC DNA]</scope>
    <source>
        <strain evidence="12 13">OL</strain>
    </source>
</reference>
<dbReference type="PANTHER" id="PTHR42917:SF2">
    <property type="entry name" value="2,4-DIENOYL-COA REDUCTASE [(2E)-ENOYL-COA-PRODUCING]"/>
    <property type="match status" value="1"/>
</dbReference>
<evidence type="ECO:0000256" key="7">
    <source>
        <dbReference type="ARBA" id="ARBA00023002"/>
    </source>
</evidence>
<comment type="cofactor">
    <cofactor evidence="1">
        <name>FMN</name>
        <dbReference type="ChEBI" id="CHEBI:58210"/>
    </cofactor>
</comment>
<dbReference type="Gene3D" id="3.20.20.70">
    <property type="entry name" value="Aldolase class I"/>
    <property type="match status" value="1"/>
</dbReference>
<evidence type="ECO:0000313" key="12">
    <source>
        <dbReference type="EMBL" id="OLN28602.1"/>
    </source>
</evidence>
<evidence type="ECO:0000256" key="5">
    <source>
        <dbReference type="ARBA" id="ARBA00022643"/>
    </source>
</evidence>
<accession>A0A1Q8QMS7</accession>
<evidence type="ECO:0000313" key="13">
    <source>
        <dbReference type="Proteomes" id="UP000186102"/>
    </source>
</evidence>
<dbReference type="InterPro" id="IPR051793">
    <property type="entry name" value="NADH:flavin_oxidoreductase"/>
</dbReference>